<dbReference type="Proteomes" id="UP000293520">
    <property type="component" value="Unassembled WGS sequence"/>
</dbReference>
<dbReference type="SUPFAM" id="SSF48008">
    <property type="entry name" value="GntR ligand-binding domain-like"/>
    <property type="match status" value="1"/>
</dbReference>
<gene>
    <name evidence="5" type="ORF">EYE42_04805</name>
</gene>
<dbReference type="Gene3D" id="1.10.10.10">
    <property type="entry name" value="Winged helix-like DNA-binding domain superfamily/Winged helix DNA-binding domain"/>
    <property type="match status" value="2"/>
</dbReference>
<dbReference type="InterPro" id="IPR036390">
    <property type="entry name" value="WH_DNA-bd_sf"/>
</dbReference>
<name>A0A4Q9G660_9RHOB</name>
<dbReference type="InterPro" id="IPR011711">
    <property type="entry name" value="GntR_C"/>
</dbReference>
<evidence type="ECO:0000256" key="3">
    <source>
        <dbReference type="ARBA" id="ARBA00023163"/>
    </source>
</evidence>
<proteinExistence type="predicted"/>
<dbReference type="PANTHER" id="PTHR43537:SF5">
    <property type="entry name" value="UXU OPERON TRANSCRIPTIONAL REGULATOR"/>
    <property type="match status" value="1"/>
</dbReference>
<dbReference type="GO" id="GO:0003700">
    <property type="term" value="F:DNA-binding transcription factor activity"/>
    <property type="evidence" value="ECO:0007669"/>
    <property type="project" value="InterPro"/>
</dbReference>
<accession>A0A4Q9G660</accession>
<evidence type="ECO:0000313" key="6">
    <source>
        <dbReference type="Proteomes" id="UP000293520"/>
    </source>
</evidence>
<sequence>MIRSSNPLAQEPRYELIARVLRDNIHSGTLPDGFVLLEGPIAAVMQTSRMPVQTALRQLLDEGLVHRFDGRGYLVGRGGNGIVPLRRDIRDFDLTIPPLVDDALQTRNTWRHVYDEVEEEVASCQIFGEFRIVETELAEHLGVSRTVVRDVLARLQERGLIRKSPTSHWIAGPLTARTVREKFELRGIIEPAALRLAAPHIRYAEVEAFLDRIGHDPTITPEELGDALLEHCIAQAPNTALVEMIRSNRLLLSAVDRALIRLGLPRDEDTIEQYQTLFDLISRHPIDSACEYLRDHLSITARRYLARMKIVAVIPKAGAFAPYLSPQ</sequence>
<keyword evidence="2" id="KW-0238">DNA-binding</keyword>
<dbReference type="InterPro" id="IPR008920">
    <property type="entry name" value="TF_FadR/GntR_C"/>
</dbReference>
<keyword evidence="3" id="KW-0804">Transcription</keyword>
<dbReference type="InterPro" id="IPR000524">
    <property type="entry name" value="Tscrpt_reg_HTH_GntR"/>
</dbReference>
<evidence type="ECO:0000256" key="2">
    <source>
        <dbReference type="ARBA" id="ARBA00023125"/>
    </source>
</evidence>
<feature type="domain" description="HTH gntR-type" evidence="4">
    <location>
        <begin position="107"/>
        <end position="178"/>
    </location>
</feature>
<dbReference type="AlphaFoldDB" id="A0A4Q9G660"/>
<evidence type="ECO:0000313" key="5">
    <source>
        <dbReference type="EMBL" id="TBN42743.1"/>
    </source>
</evidence>
<reference evidence="5 6" key="1">
    <citation type="submission" date="2019-02" db="EMBL/GenBank/DDBJ databases">
        <title>Paracoccus subflavus sp. nov., isolated from marine sediment of the Pacific Ocean.</title>
        <authorList>
            <person name="Zhang G."/>
        </authorList>
    </citation>
    <scope>NUCLEOTIDE SEQUENCE [LARGE SCALE GENOMIC DNA]</scope>
    <source>
        <strain evidence="5 6">GY0581</strain>
    </source>
</reference>
<keyword evidence="1" id="KW-0805">Transcription regulation</keyword>
<feature type="domain" description="HTH gntR-type" evidence="4">
    <location>
        <begin position="11"/>
        <end position="78"/>
    </location>
</feature>
<dbReference type="EMBL" id="SISK01000002">
    <property type="protein sequence ID" value="TBN42743.1"/>
    <property type="molecule type" value="Genomic_DNA"/>
</dbReference>
<comment type="caution">
    <text evidence="5">The sequence shown here is derived from an EMBL/GenBank/DDBJ whole genome shotgun (WGS) entry which is preliminary data.</text>
</comment>
<dbReference type="Pfam" id="PF00392">
    <property type="entry name" value="GntR"/>
    <property type="match status" value="2"/>
</dbReference>
<dbReference type="PROSITE" id="PS50949">
    <property type="entry name" value="HTH_GNTR"/>
    <property type="match status" value="2"/>
</dbReference>
<dbReference type="PRINTS" id="PR00035">
    <property type="entry name" value="HTHGNTR"/>
</dbReference>
<keyword evidence="6" id="KW-1185">Reference proteome</keyword>
<dbReference type="SUPFAM" id="SSF46785">
    <property type="entry name" value="Winged helix' DNA-binding domain"/>
    <property type="match status" value="2"/>
</dbReference>
<dbReference type="RefSeq" id="WP_130990168.1">
    <property type="nucleotide sequence ID" value="NZ_SISK01000002.1"/>
</dbReference>
<protein>
    <submittedName>
        <fullName evidence="5">GntR family transcriptional regulator</fullName>
    </submittedName>
</protein>
<dbReference type="SMART" id="SM00345">
    <property type="entry name" value="HTH_GNTR"/>
    <property type="match status" value="2"/>
</dbReference>
<organism evidence="5 6">
    <name type="scientific">Paracoccus subflavus</name>
    <dbReference type="NCBI Taxonomy" id="2528244"/>
    <lineage>
        <taxon>Bacteria</taxon>
        <taxon>Pseudomonadati</taxon>
        <taxon>Pseudomonadota</taxon>
        <taxon>Alphaproteobacteria</taxon>
        <taxon>Rhodobacterales</taxon>
        <taxon>Paracoccaceae</taxon>
        <taxon>Paracoccus</taxon>
    </lineage>
</organism>
<dbReference type="Pfam" id="PF07729">
    <property type="entry name" value="FCD"/>
    <property type="match status" value="1"/>
</dbReference>
<dbReference type="PANTHER" id="PTHR43537">
    <property type="entry name" value="TRANSCRIPTIONAL REGULATOR, GNTR FAMILY"/>
    <property type="match status" value="1"/>
</dbReference>
<dbReference type="InterPro" id="IPR036388">
    <property type="entry name" value="WH-like_DNA-bd_sf"/>
</dbReference>
<dbReference type="GO" id="GO:0003677">
    <property type="term" value="F:DNA binding"/>
    <property type="evidence" value="ECO:0007669"/>
    <property type="project" value="UniProtKB-KW"/>
</dbReference>
<evidence type="ECO:0000256" key="1">
    <source>
        <dbReference type="ARBA" id="ARBA00023015"/>
    </source>
</evidence>
<evidence type="ECO:0000259" key="4">
    <source>
        <dbReference type="PROSITE" id="PS50949"/>
    </source>
</evidence>
<dbReference type="OrthoDB" id="8066003at2"/>
<dbReference type="Gene3D" id="1.20.120.530">
    <property type="entry name" value="GntR ligand-binding domain-like"/>
    <property type="match status" value="1"/>
</dbReference>